<protein>
    <submittedName>
        <fullName evidence="1">Uncharacterized protein</fullName>
    </submittedName>
</protein>
<evidence type="ECO:0000313" key="1">
    <source>
        <dbReference type="EMBL" id="JAH61507.1"/>
    </source>
</evidence>
<name>A0A0E9U6Z9_ANGAN</name>
<accession>A0A0E9U6Z9</accession>
<dbReference type="AlphaFoldDB" id="A0A0E9U6Z9"/>
<organism evidence="1">
    <name type="scientific">Anguilla anguilla</name>
    <name type="common">European freshwater eel</name>
    <name type="synonym">Muraena anguilla</name>
    <dbReference type="NCBI Taxonomy" id="7936"/>
    <lineage>
        <taxon>Eukaryota</taxon>
        <taxon>Metazoa</taxon>
        <taxon>Chordata</taxon>
        <taxon>Craniata</taxon>
        <taxon>Vertebrata</taxon>
        <taxon>Euteleostomi</taxon>
        <taxon>Actinopterygii</taxon>
        <taxon>Neopterygii</taxon>
        <taxon>Teleostei</taxon>
        <taxon>Anguilliformes</taxon>
        <taxon>Anguillidae</taxon>
        <taxon>Anguilla</taxon>
    </lineage>
</organism>
<proteinExistence type="predicted"/>
<sequence length="25" mass="2780">MLSCFNNSIVLSNTVSFLFSGFHSK</sequence>
<reference evidence="1" key="1">
    <citation type="submission" date="2014-11" db="EMBL/GenBank/DDBJ databases">
        <authorList>
            <person name="Amaro Gonzalez C."/>
        </authorList>
    </citation>
    <scope>NUCLEOTIDE SEQUENCE</scope>
</reference>
<reference evidence="1" key="2">
    <citation type="journal article" date="2015" name="Fish Shellfish Immunol.">
        <title>Early steps in the European eel (Anguilla anguilla)-Vibrio vulnificus interaction in the gills: Role of the RtxA13 toxin.</title>
        <authorList>
            <person name="Callol A."/>
            <person name="Pajuelo D."/>
            <person name="Ebbesson L."/>
            <person name="Teles M."/>
            <person name="MacKenzie S."/>
            <person name="Amaro C."/>
        </authorList>
    </citation>
    <scope>NUCLEOTIDE SEQUENCE</scope>
</reference>
<dbReference type="EMBL" id="GBXM01047070">
    <property type="protein sequence ID" value="JAH61507.1"/>
    <property type="molecule type" value="Transcribed_RNA"/>
</dbReference>